<organism evidence="1 2">
    <name type="scientific">Bacillus manliponensis</name>
    <dbReference type="NCBI Taxonomy" id="574376"/>
    <lineage>
        <taxon>Bacteria</taxon>
        <taxon>Bacillati</taxon>
        <taxon>Bacillota</taxon>
        <taxon>Bacilli</taxon>
        <taxon>Bacillales</taxon>
        <taxon>Bacillaceae</taxon>
        <taxon>Bacillus</taxon>
        <taxon>Bacillus cereus group</taxon>
    </lineage>
</organism>
<dbReference type="Gene3D" id="3.40.50.1820">
    <property type="entry name" value="alpha/beta hydrolase"/>
    <property type="match status" value="1"/>
</dbReference>
<gene>
    <name evidence="1" type="ORF">BAMA_17320</name>
</gene>
<comment type="caution">
    <text evidence="1">The sequence shown here is derived from an EMBL/GenBank/DDBJ whole genome shotgun (WGS) entry which is preliminary data.</text>
</comment>
<proteinExistence type="predicted"/>
<dbReference type="GO" id="GO:0016787">
    <property type="term" value="F:hydrolase activity"/>
    <property type="evidence" value="ECO:0007669"/>
    <property type="project" value="UniProtKB-KW"/>
</dbReference>
<name>A0A073JYS1_9BACI</name>
<evidence type="ECO:0000313" key="2">
    <source>
        <dbReference type="Proteomes" id="UP000027822"/>
    </source>
</evidence>
<evidence type="ECO:0000313" key="1">
    <source>
        <dbReference type="EMBL" id="KEK20204.1"/>
    </source>
</evidence>
<dbReference type="RefSeq" id="WP_034637512.1">
    <property type="nucleotide sequence ID" value="NZ_CBCSJC010000003.1"/>
</dbReference>
<keyword evidence="2" id="KW-1185">Reference proteome</keyword>
<sequence length="245" mass="28717">MSITERFFYLEREPCVVHLPIKPNGFGVLLIGDYNYFVENATSLWLQHAGRSHLLNEMRKNGYTIFSSNLYGRHWGNDQAVRLAKRLYHVVMKKEILNEKIHVVAEGMGALVALQMMHQYPECIRSVVMFNPCLHLPAHLELEKEHKFFYKRLIRELMGAYSLEEDVEVDGAIAKKAFPYLSSPVPVKIFVSIQEKKERKQLLREYEATRIREQSVTSLSFHLPDVKYKMAQKTCQFFNLYEEDL</sequence>
<protein>
    <submittedName>
        <fullName evidence="1">Hydrolase</fullName>
    </submittedName>
</protein>
<dbReference type="STRING" id="574376.BAMA_17320"/>
<dbReference type="OrthoDB" id="2986585at2"/>
<dbReference type="EMBL" id="JOTN01000004">
    <property type="protein sequence ID" value="KEK20204.1"/>
    <property type="molecule type" value="Genomic_DNA"/>
</dbReference>
<dbReference type="AlphaFoldDB" id="A0A073JYS1"/>
<dbReference type="Proteomes" id="UP000027822">
    <property type="component" value="Unassembled WGS sequence"/>
</dbReference>
<reference evidence="1 2" key="1">
    <citation type="submission" date="2014-06" db="EMBL/GenBank/DDBJ databases">
        <title>Draft genome sequence of Bacillus manliponensis JCM 15802 (MCCC 1A00708).</title>
        <authorList>
            <person name="Lai Q."/>
            <person name="Liu Y."/>
            <person name="Shao Z."/>
        </authorList>
    </citation>
    <scope>NUCLEOTIDE SEQUENCE [LARGE SCALE GENOMIC DNA]</scope>
    <source>
        <strain evidence="1 2">JCM 15802</strain>
    </source>
</reference>
<dbReference type="InterPro" id="IPR029058">
    <property type="entry name" value="AB_hydrolase_fold"/>
</dbReference>
<dbReference type="eggNOG" id="COG2267">
    <property type="taxonomic scope" value="Bacteria"/>
</dbReference>
<accession>A0A073JYS1</accession>
<keyword evidence="1" id="KW-0378">Hydrolase</keyword>
<dbReference type="SUPFAM" id="SSF53474">
    <property type="entry name" value="alpha/beta-Hydrolases"/>
    <property type="match status" value="1"/>
</dbReference>